<sequence>MATPTKQAAVSTVISGEAVVPFILTTRPDGYLPDMTGFDYQSLGTLEGGWHSLCPIRAGRDLALGEVIHAFKVRPADGEMLTFEYTAVKGALTADLWPAAFATFLQQNAQAQGLSAGGWTADGQLATSGCADLRLWCRNGYRAFSTAPFAGNLVQALACNDQYTAIEGQTLCLQVRDLKTQHLYENHFFTAPAKEWALALCKQINLDSKLLRGGVLEEKTCQVAPAAQGNAFWVAQGSELCVTLNEAEWWTGQDVDGGLALDADKAVQVWAYDAFSHRLLDSFSWTPSKTQCAAGKWLTAFGAALNKSGLGGWLQVGNKEKPASSTAASLWQRGEAIRVFSSLPGRDNWVEGPALASAWKAETDVALVTVRHPYSRVLLGQAVFKPDQLKDQSAWETALAEFIEKQGWPQLRAWRQAADGAADSAAAGTGDWRLWSPRFAGLLVELDNLGDVASYQDSMLDSRRLPIDTSAKAAGSSTSSLESRTALDFTKYLSHGALVVERCKGETVFVLSDAARARGYRVLNVRRCNDLNVISRFAPANMGIQFITASAFALGRGSKSAFYVDFDYPDHEAGGAEFEVGYLGYLDDNFLWPRGTAISFKAPAAPPAYTPNNHLCEDYGNTCGSEVFDTGGESETGVDPRTGLFHAHYPIATLQGLRGRGPVCDLTLHYSPLRGNEAGLGDGWPEQAVEGCGKTKKTLVTKRRPGQTVGA</sequence>
<dbReference type="EMBL" id="JBBHLC010000013">
    <property type="protein sequence ID" value="MEJ5863051.1"/>
    <property type="molecule type" value="Genomic_DNA"/>
</dbReference>
<proteinExistence type="predicted"/>
<organism evidence="1 2">
    <name type="scientific">Pseudomonas farsensis</name>
    <dbReference type="NCBI Taxonomy" id="2745492"/>
    <lineage>
        <taxon>Bacteria</taxon>
        <taxon>Pseudomonadati</taxon>
        <taxon>Pseudomonadota</taxon>
        <taxon>Gammaproteobacteria</taxon>
        <taxon>Pseudomonadales</taxon>
        <taxon>Pseudomonadaceae</taxon>
        <taxon>Pseudomonas</taxon>
    </lineage>
</organism>
<evidence type="ECO:0000313" key="2">
    <source>
        <dbReference type="Proteomes" id="UP001380290"/>
    </source>
</evidence>
<protein>
    <submittedName>
        <fullName evidence="1">Uncharacterized protein</fullName>
    </submittedName>
</protein>
<dbReference type="Gene3D" id="3.30.70.2150">
    <property type="match status" value="1"/>
</dbReference>
<name>A0ABU8QQX9_9PSED</name>
<dbReference type="RefSeq" id="WP_339598789.1">
    <property type="nucleotide sequence ID" value="NZ_JBBHLC010000013.1"/>
</dbReference>
<keyword evidence="2" id="KW-1185">Reference proteome</keyword>
<evidence type="ECO:0000313" key="1">
    <source>
        <dbReference type="EMBL" id="MEJ5863051.1"/>
    </source>
</evidence>
<accession>A0ABU8QQX9</accession>
<gene>
    <name evidence="1" type="ORF">V7S98_07385</name>
</gene>
<reference evidence="1 2" key="1">
    <citation type="submission" date="2024-02" db="EMBL/GenBank/DDBJ databases">
        <title>Identification of pathogenicity and growth-promoting function of Pseudomonas putida variant.</title>
        <authorList>
            <person name="Sun J."/>
        </authorList>
    </citation>
    <scope>NUCLEOTIDE SEQUENCE [LARGE SCALE GENOMIC DNA]</scope>
    <source>
        <strain evidence="1 2">A03</strain>
    </source>
</reference>
<comment type="caution">
    <text evidence="1">The sequence shown here is derived from an EMBL/GenBank/DDBJ whole genome shotgun (WGS) entry which is preliminary data.</text>
</comment>
<dbReference type="Proteomes" id="UP001380290">
    <property type="component" value="Unassembled WGS sequence"/>
</dbReference>